<protein>
    <submittedName>
        <fullName evidence="1">Uncharacterized protein</fullName>
    </submittedName>
</protein>
<comment type="caution">
    <text evidence="1">The sequence shown here is derived from an EMBL/GenBank/DDBJ whole genome shotgun (WGS) entry which is preliminary data.</text>
</comment>
<dbReference type="RefSeq" id="WP_278279905.1">
    <property type="nucleotide sequence ID" value="NZ_LOEE01000057.1"/>
</dbReference>
<evidence type="ECO:0000313" key="2">
    <source>
        <dbReference type="Proteomes" id="UP000070456"/>
    </source>
</evidence>
<evidence type="ECO:0000313" key="1">
    <source>
        <dbReference type="EMBL" id="KXG74324.1"/>
    </source>
</evidence>
<organism evidence="1 2">
    <name type="scientific">Thermotalea metallivorans</name>
    <dbReference type="NCBI Taxonomy" id="520762"/>
    <lineage>
        <taxon>Bacteria</taxon>
        <taxon>Bacillati</taxon>
        <taxon>Bacillota</taxon>
        <taxon>Clostridia</taxon>
        <taxon>Peptostreptococcales</taxon>
        <taxon>Thermotaleaceae</taxon>
        <taxon>Thermotalea</taxon>
    </lineage>
</organism>
<dbReference type="EMBL" id="LOEE01000057">
    <property type="protein sequence ID" value="KXG74324.1"/>
    <property type="molecule type" value="Genomic_DNA"/>
</dbReference>
<keyword evidence="2" id="KW-1185">Reference proteome</keyword>
<name>A0A140L199_9FIRM</name>
<sequence>MQLRDEIAACCKALKLSRNLVENCGRIEAKSHEEYLLQLLRLELEHREASRKDRLLRNAGFYTVKTFADYIFDEIKLPYGLTPQDLKNASF</sequence>
<accession>A0A140L199</accession>
<dbReference type="Proteomes" id="UP000070456">
    <property type="component" value="Unassembled WGS sequence"/>
</dbReference>
<dbReference type="AlphaFoldDB" id="A0A140L199"/>
<gene>
    <name evidence="1" type="ORF">AN619_24170</name>
</gene>
<reference evidence="1 2" key="1">
    <citation type="submission" date="2015-12" db="EMBL/GenBank/DDBJ databases">
        <title>Draft genome sequence of the thermoanaerobe Thermotalea metallivorans, an isolate from the runoff channel of the Great Artesian Basin, Australia.</title>
        <authorList>
            <person name="Patel B.K."/>
        </authorList>
    </citation>
    <scope>NUCLEOTIDE SEQUENCE [LARGE SCALE GENOMIC DNA]</scope>
    <source>
        <strain evidence="1 2">B2-1</strain>
    </source>
</reference>
<proteinExistence type="predicted"/>